<organism evidence="1 2">
    <name type="scientific">Scophthalmus maximus</name>
    <name type="common">Turbot</name>
    <name type="synonym">Psetta maxima</name>
    <dbReference type="NCBI Taxonomy" id="52904"/>
    <lineage>
        <taxon>Eukaryota</taxon>
        <taxon>Metazoa</taxon>
        <taxon>Chordata</taxon>
        <taxon>Craniata</taxon>
        <taxon>Vertebrata</taxon>
        <taxon>Euteleostomi</taxon>
        <taxon>Actinopterygii</taxon>
        <taxon>Neopterygii</taxon>
        <taxon>Teleostei</taxon>
        <taxon>Neoteleostei</taxon>
        <taxon>Acanthomorphata</taxon>
        <taxon>Carangaria</taxon>
        <taxon>Pleuronectiformes</taxon>
        <taxon>Pleuronectoidei</taxon>
        <taxon>Scophthalmidae</taxon>
        <taxon>Scophthalmus</taxon>
    </lineage>
</organism>
<name>A0A6A4SUG1_SCOMX</name>
<proteinExistence type="predicted"/>
<evidence type="ECO:0000313" key="1">
    <source>
        <dbReference type="EMBL" id="KAF0034681.1"/>
    </source>
</evidence>
<dbReference type="AlphaFoldDB" id="A0A6A4SUG1"/>
<gene>
    <name evidence="1" type="ORF">F2P81_012439</name>
</gene>
<dbReference type="Proteomes" id="UP000438429">
    <property type="component" value="Unassembled WGS sequence"/>
</dbReference>
<dbReference type="EMBL" id="VEVO01000011">
    <property type="protein sequence ID" value="KAF0034681.1"/>
    <property type="molecule type" value="Genomic_DNA"/>
</dbReference>
<sequence>MFHEAAAVEKLLRGDKCCSFRLMGHADRSDTRNQHLSEDGCGASFELSLVVVIFNAPDLQRHTNYTIHPPQSRQ</sequence>
<accession>A0A6A4SUG1</accession>
<evidence type="ECO:0000313" key="2">
    <source>
        <dbReference type="Proteomes" id="UP000438429"/>
    </source>
</evidence>
<reference evidence="1 2" key="1">
    <citation type="submission" date="2019-06" db="EMBL/GenBank/DDBJ databases">
        <title>Draft genomes of female and male turbot (Scophthalmus maximus).</title>
        <authorList>
            <person name="Xu H."/>
            <person name="Xu X.-W."/>
            <person name="Shao C."/>
            <person name="Chen S."/>
        </authorList>
    </citation>
    <scope>NUCLEOTIDE SEQUENCE [LARGE SCALE GENOMIC DNA]</scope>
    <source>
        <strain evidence="1">Ysfricsl-2016a</strain>
        <tissue evidence="1">Blood</tissue>
    </source>
</reference>
<protein>
    <submittedName>
        <fullName evidence="1">Uncharacterized protein</fullName>
    </submittedName>
</protein>
<comment type="caution">
    <text evidence="1">The sequence shown here is derived from an EMBL/GenBank/DDBJ whole genome shotgun (WGS) entry which is preliminary data.</text>
</comment>